<feature type="region of interest" description="Disordered" evidence="2">
    <location>
        <begin position="188"/>
        <end position="209"/>
    </location>
</feature>
<proteinExistence type="predicted"/>
<evidence type="ECO:0000313" key="5">
    <source>
        <dbReference type="WormBase" id="CBG26190"/>
    </source>
</evidence>
<dbReference type="CTD" id="68917671"/>
<name>B6ILT5_CAEBR</name>
<dbReference type="KEGG" id="cbr:CBG_26190"/>
<keyword evidence="4" id="KW-1185">Reference proteome</keyword>
<reference evidence="3 4" key="1">
    <citation type="journal article" date="2003" name="PLoS Biol.">
        <title>The genome sequence of Caenorhabditis briggsae: a platform for comparative genomics.</title>
        <authorList>
            <person name="Stein L.D."/>
            <person name="Bao Z."/>
            <person name="Blasiar D."/>
            <person name="Blumenthal T."/>
            <person name="Brent M.R."/>
            <person name="Chen N."/>
            <person name="Chinwalla A."/>
            <person name="Clarke L."/>
            <person name="Clee C."/>
            <person name="Coghlan A."/>
            <person name="Coulson A."/>
            <person name="D'Eustachio P."/>
            <person name="Fitch D.H."/>
            <person name="Fulton L.A."/>
            <person name="Fulton R.E."/>
            <person name="Griffiths-Jones S."/>
            <person name="Harris T.W."/>
            <person name="Hillier L.W."/>
            <person name="Kamath R."/>
            <person name="Kuwabara P.E."/>
            <person name="Mardis E.R."/>
            <person name="Marra M.A."/>
            <person name="Miner T.L."/>
            <person name="Minx P."/>
            <person name="Mullikin J.C."/>
            <person name="Plumb R.W."/>
            <person name="Rogers J."/>
            <person name="Schein J.E."/>
            <person name="Sohrmann M."/>
            <person name="Spieth J."/>
            <person name="Stajich J.E."/>
            <person name="Wei C."/>
            <person name="Willey D."/>
            <person name="Wilson R.K."/>
            <person name="Durbin R."/>
            <person name="Waterston R.H."/>
        </authorList>
    </citation>
    <scope>NUCLEOTIDE SEQUENCE [LARGE SCALE GENOMIC DNA]</scope>
    <source>
        <strain evidence="3 4">AF16</strain>
    </source>
</reference>
<keyword evidence="1" id="KW-0175">Coiled coil</keyword>
<dbReference type="GeneID" id="68917671"/>
<dbReference type="STRING" id="6238.B6ILT5"/>
<reference evidence="3 4" key="2">
    <citation type="journal article" date="2011" name="PLoS Genet.">
        <title>Caenorhabditis briggsae recombinant inbred line genotypes reveal inter-strain incompatibility and the evolution of recombination.</title>
        <authorList>
            <person name="Ross J.A."/>
            <person name="Koboldt D.C."/>
            <person name="Staisch J.E."/>
            <person name="Chamberlin H.M."/>
            <person name="Gupta B.P."/>
            <person name="Miller R.D."/>
            <person name="Baird S.E."/>
            <person name="Haag E.S."/>
        </authorList>
    </citation>
    <scope>NUCLEOTIDE SEQUENCE [LARGE SCALE GENOMIC DNA]</scope>
    <source>
        <strain evidence="3 4">AF16</strain>
    </source>
</reference>
<organism evidence="3 4">
    <name type="scientific">Caenorhabditis briggsae</name>
    <dbReference type="NCBI Taxonomy" id="6238"/>
    <lineage>
        <taxon>Eukaryota</taxon>
        <taxon>Metazoa</taxon>
        <taxon>Ecdysozoa</taxon>
        <taxon>Nematoda</taxon>
        <taxon>Chromadorea</taxon>
        <taxon>Rhabditida</taxon>
        <taxon>Rhabditina</taxon>
        <taxon>Rhabditomorpha</taxon>
        <taxon>Rhabditoidea</taxon>
        <taxon>Rhabditidae</taxon>
        <taxon>Peloderinae</taxon>
        <taxon>Caenorhabditis</taxon>
    </lineage>
</organism>
<dbReference type="AlphaFoldDB" id="B6ILT5"/>
<dbReference type="HOGENOM" id="CLU_1316449_0_0_1"/>
<feature type="compositionally biased region" description="Basic residues" evidence="2">
    <location>
        <begin position="197"/>
        <end position="209"/>
    </location>
</feature>
<dbReference type="RefSeq" id="XP_045100423.1">
    <property type="nucleotide sequence ID" value="XM_045242912.1"/>
</dbReference>
<sequence>MAERRLAAMYGLENKRLHGIIVQQLFRINHLEELLDQARELHREAEKSAREILEEEIKDDRVNFGKAKEKWFFCKSSRRRERRSCGKDCHLNEQWKGATRQFGKKRKESEEAMRELIEKVEKLENELMQKRKKISEMLAASQNEETDLNKLREEHEQEIGKVRKEVVRLQGLLEDVEEENGRMKNAIESLKEDKKTQGKSKKNLQYRSI</sequence>
<evidence type="ECO:0000313" key="4">
    <source>
        <dbReference type="Proteomes" id="UP000008549"/>
    </source>
</evidence>
<dbReference type="Proteomes" id="UP000008549">
    <property type="component" value="Unassembled WGS sequence"/>
</dbReference>
<evidence type="ECO:0000313" key="3">
    <source>
        <dbReference type="EMBL" id="CAS00865.1"/>
    </source>
</evidence>
<feature type="coiled-coil region" evidence="1">
    <location>
        <begin position="28"/>
        <end position="58"/>
    </location>
</feature>
<dbReference type="EMBL" id="HE601136">
    <property type="protein sequence ID" value="CAS00865.1"/>
    <property type="molecule type" value="Genomic_DNA"/>
</dbReference>
<gene>
    <name evidence="3 5" type="ORF">CBG26190</name>
    <name evidence="3" type="ORF">CBG_26190</name>
</gene>
<protein>
    <submittedName>
        <fullName evidence="3">Protein CBG26190</fullName>
    </submittedName>
</protein>
<evidence type="ECO:0000256" key="1">
    <source>
        <dbReference type="SAM" id="Coils"/>
    </source>
</evidence>
<evidence type="ECO:0000256" key="2">
    <source>
        <dbReference type="SAM" id="MobiDB-lite"/>
    </source>
</evidence>
<dbReference type="WormBase" id="CBG26190">
    <property type="protein sequence ID" value="CBP48528"/>
    <property type="gene ID" value="WBGene00087604"/>
</dbReference>
<dbReference type="InParanoid" id="B6ILT5"/>
<accession>B6ILT5</accession>